<dbReference type="Pfam" id="PF01370">
    <property type="entry name" value="Epimerase"/>
    <property type="match status" value="1"/>
</dbReference>
<sequence>MRAVVIGATGNIGTSLVRRLTEDPEVTSVLGVARRAPEETPPGTSWASADIRTDDLVSLFKDADVVIHLGWLFQPTHSPVVTWENNVKGSIRVFEAVAQAGVPALVYSSSVGAYSSADKKTPVDETWPTHGYPKAAYPVEKAYVERVLDTFEANNPSVRVVRMRPGFIFKRSAAGHQRRLFAGPFLPNVPLRPGIVPDLPGLRFQALHTEDAADAFHRAAMRDVSGAFNIAADPVVGPDLLADLMDARVVKIPAWPVKAAVAAAWKLHLLPATPGLFETVLRVPIMDTTRARTELGWRAQRTAKEAISELLEGIEHRAGEDTPPLQADVPGGRAKEVATGVGTKD</sequence>
<dbReference type="PANTHER" id="PTHR48079">
    <property type="entry name" value="PROTEIN YEEZ"/>
    <property type="match status" value="1"/>
</dbReference>
<dbReference type="SUPFAM" id="SSF51735">
    <property type="entry name" value="NAD(P)-binding Rossmann-fold domains"/>
    <property type="match status" value="1"/>
</dbReference>
<dbReference type="Proteomes" id="UP000763557">
    <property type="component" value="Unassembled WGS sequence"/>
</dbReference>
<dbReference type="InterPro" id="IPR051783">
    <property type="entry name" value="NAD(P)-dependent_oxidoreduct"/>
</dbReference>
<dbReference type="InterPro" id="IPR001509">
    <property type="entry name" value="Epimerase_deHydtase"/>
</dbReference>
<evidence type="ECO:0000313" key="3">
    <source>
        <dbReference type="EMBL" id="NRN63093.1"/>
    </source>
</evidence>
<accession>A0ABX2EVW7</accession>
<dbReference type="PANTHER" id="PTHR48079:SF6">
    <property type="entry name" value="NAD(P)-BINDING DOMAIN-CONTAINING PROTEIN-RELATED"/>
    <property type="match status" value="1"/>
</dbReference>
<dbReference type="InterPro" id="IPR036291">
    <property type="entry name" value="NAD(P)-bd_dom_sf"/>
</dbReference>
<dbReference type="Gene3D" id="3.40.50.720">
    <property type="entry name" value="NAD(P)-binding Rossmann-like Domain"/>
    <property type="match status" value="1"/>
</dbReference>
<comment type="caution">
    <text evidence="3">The sequence shown here is derived from an EMBL/GenBank/DDBJ whole genome shotgun (WGS) entry which is preliminary data.</text>
</comment>
<name>A0ABX2EVW7_9PSEU</name>
<reference evidence="3 4" key="1">
    <citation type="submission" date="2020-01" db="EMBL/GenBank/DDBJ databases">
        <title>Kibdelosporangium persica a novel Actinomycetes from a hot desert in Iran.</title>
        <authorList>
            <person name="Safaei N."/>
            <person name="Zaburannyi N."/>
            <person name="Mueller R."/>
            <person name="Wink J."/>
        </authorList>
    </citation>
    <scope>NUCLEOTIDE SEQUENCE [LARGE SCALE GENOMIC DNA]</scope>
    <source>
        <strain evidence="3 4">4NS15</strain>
    </source>
</reference>
<gene>
    <name evidence="3" type="ORF">GC106_2940</name>
</gene>
<evidence type="ECO:0000313" key="4">
    <source>
        <dbReference type="Proteomes" id="UP000763557"/>
    </source>
</evidence>
<feature type="domain" description="NAD-dependent epimerase/dehydratase" evidence="2">
    <location>
        <begin position="4"/>
        <end position="230"/>
    </location>
</feature>
<evidence type="ECO:0000259" key="2">
    <source>
        <dbReference type="Pfam" id="PF01370"/>
    </source>
</evidence>
<dbReference type="RefSeq" id="WP_173123514.1">
    <property type="nucleotide sequence ID" value="NZ_CBCSGW010000039.1"/>
</dbReference>
<evidence type="ECO:0000256" key="1">
    <source>
        <dbReference type="SAM" id="MobiDB-lite"/>
    </source>
</evidence>
<dbReference type="EMBL" id="JAAATY010000001">
    <property type="protein sequence ID" value="NRN63093.1"/>
    <property type="molecule type" value="Genomic_DNA"/>
</dbReference>
<keyword evidence="4" id="KW-1185">Reference proteome</keyword>
<protein>
    <submittedName>
        <fullName evidence="3">Nucleoside-diphosphate-sugar epimerase</fullName>
    </submittedName>
</protein>
<organism evidence="3 4">
    <name type="scientific">Kibdelosporangium persicum</name>
    <dbReference type="NCBI Taxonomy" id="2698649"/>
    <lineage>
        <taxon>Bacteria</taxon>
        <taxon>Bacillati</taxon>
        <taxon>Actinomycetota</taxon>
        <taxon>Actinomycetes</taxon>
        <taxon>Pseudonocardiales</taxon>
        <taxon>Pseudonocardiaceae</taxon>
        <taxon>Kibdelosporangium</taxon>
    </lineage>
</organism>
<proteinExistence type="predicted"/>
<feature type="region of interest" description="Disordered" evidence="1">
    <location>
        <begin position="317"/>
        <end position="345"/>
    </location>
</feature>